<dbReference type="InterPro" id="IPR050596">
    <property type="entry name" value="AspAT/PAT-like"/>
</dbReference>
<reference evidence="7 8" key="1">
    <citation type="journal article" date="2019" name="Int. J. Syst. Evol. Microbiol.">
        <title>The Global Catalogue of Microorganisms (GCM) 10K type strain sequencing project: providing services to taxonomists for standard genome sequencing and annotation.</title>
        <authorList>
            <consortium name="The Broad Institute Genomics Platform"/>
            <consortium name="The Broad Institute Genome Sequencing Center for Infectious Disease"/>
            <person name="Wu L."/>
            <person name="Ma J."/>
        </authorList>
    </citation>
    <scope>NUCLEOTIDE SEQUENCE [LARGE SCALE GENOMIC DNA]</scope>
    <source>
        <strain evidence="7 8">JCM 11574</strain>
    </source>
</reference>
<dbReference type="SUPFAM" id="SSF53383">
    <property type="entry name" value="PLP-dependent transferases"/>
    <property type="match status" value="1"/>
</dbReference>
<dbReference type="InterPro" id="IPR004839">
    <property type="entry name" value="Aminotransferase_I/II_large"/>
</dbReference>
<protein>
    <recommendedName>
        <fullName evidence="6">Aminotransferase class I/classII large domain-containing protein</fullName>
    </recommendedName>
</protein>
<evidence type="ECO:0000259" key="6">
    <source>
        <dbReference type="Pfam" id="PF00155"/>
    </source>
</evidence>
<evidence type="ECO:0000256" key="5">
    <source>
        <dbReference type="ARBA" id="ARBA00022898"/>
    </source>
</evidence>
<dbReference type="Proteomes" id="UP001500893">
    <property type="component" value="Unassembled WGS sequence"/>
</dbReference>
<proteinExistence type="inferred from homology"/>
<organism evidence="7 8">
    <name type="scientific">Streptomyces rameus</name>
    <dbReference type="NCBI Taxonomy" id="68261"/>
    <lineage>
        <taxon>Bacteria</taxon>
        <taxon>Bacillati</taxon>
        <taxon>Actinomycetota</taxon>
        <taxon>Actinomycetes</taxon>
        <taxon>Kitasatosporales</taxon>
        <taxon>Streptomycetaceae</taxon>
        <taxon>Streptomyces</taxon>
    </lineage>
</organism>
<name>A0ABN3VAF6_9ACTN</name>
<evidence type="ECO:0000256" key="2">
    <source>
        <dbReference type="ARBA" id="ARBA00007441"/>
    </source>
</evidence>
<evidence type="ECO:0000256" key="1">
    <source>
        <dbReference type="ARBA" id="ARBA00001933"/>
    </source>
</evidence>
<accession>A0ABN3VAF6</accession>
<dbReference type="EMBL" id="BAAAVM010000182">
    <property type="protein sequence ID" value="GAA2786563.1"/>
    <property type="molecule type" value="Genomic_DNA"/>
</dbReference>
<dbReference type="PANTHER" id="PTHR46383">
    <property type="entry name" value="ASPARTATE AMINOTRANSFERASE"/>
    <property type="match status" value="1"/>
</dbReference>
<keyword evidence="5" id="KW-0663">Pyridoxal phosphate</keyword>
<keyword evidence="4" id="KW-0808">Transferase</keyword>
<feature type="domain" description="Aminotransferase class I/classII large" evidence="6">
    <location>
        <begin position="35"/>
        <end position="202"/>
    </location>
</feature>
<comment type="cofactor">
    <cofactor evidence="1">
        <name>pyridoxal 5'-phosphate</name>
        <dbReference type="ChEBI" id="CHEBI:597326"/>
    </cofactor>
</comment>
<keyword evidence="3" id="KW-0032">Aminotransferase</keyword>
<comment type="similarity">
    <text evidence="2">Belongs to the class-I pyridoxal-phosphate-dependent aminotransferase family.</text>
</comment>
<keyword evidence="8" id="KW-1185">Reference proteome</keyword>
<evidence type="ECO:0000256" key="3">
    <source>
        <dbReference type="ARBA" id="ARBA00022576"/>
    </source>
</evidence>
<evidence type="ECO:0000313" key="8">
    <source>
        <dbReference type="Proteomes" id="UP001500893"/>
    </source>
</evidence>
<dbReference type="Pfam" id="PF00155">
    <property type="entry name" value="Aminotran_1_2"/>
    <property type="match status" value="1"/>
</dbReference>
<dbReference type="InterPro" id="IPR015424">
    <property type="entry name" value="PyrdxlP-dep_Trfase"/>
</dbReference>
<evidence type="ECO:0000256" key="4">
    <source>
        <dbReference type="ARBA" id="ARBA00022679"/>
    </source>
</evidence>
<sequence>MRLSPIGARMAGLSGLRSIMEDVASSTAGTADGEWLNLSVGNPAPIPEARAMWQQSLVAVLEEDFDRAGCRYGPSRGSAALVEAIDDYFGRTYGWELAPENIVVGPGSQMVCFAAAALFSGPGPDGPRKVVLPLVPDYTGYQGLCMHEGGIAGVSPCIETEGKHVFRYALDLDGLARRRDIGMLLISSPGNPTGRSIDQADLGPV</sequence>
<dbReference type="RefSeq" id="WP_345060922.1">
    <property type="nucleotide sequence ID" value="NZ_BAAAVM010000182.1"/>
</dbReference>
<dbReference type="InterPro" id="IPR015421">
    <property type="entry name" value="PyrdxlP-dep_Trfase_major"/>
</dbReference>
<dbReference type="Gene3D" id="3.40.640.10">
    <property type="entry name" value="Type I PLP-dependent aspartate aminotransferase-like (Major domain)"/>
    <property type="match status" value="1"/>
</dbReference>
<gene>
    <name evidence="7" type="ORF">GCM10010521_75500</name>
</gene>
<evidence type="ECO:0000313" key="7">
    <source>
        <dbReference type="EMBL" id="GAA2786563.1"/>
    </source>
</evidence>
<comment type="caution">
    <text evidence="7">The sequence shown here is derived from an EMBL/GenBank/DDBJ whole genome shotgun (WGS) entry which is preliminary data.</text>
</comment>